<gene>
    <name evidence="2" type="ORF">Pan97_38950</name>
</gene>
<dbReference type="GO" id="GO:0000150">
    <property type="term" value="F:DNA strand exchange activity"/>
    <property type="evidence" value="ECO:0007669"/>
    <property type="project" value="InterPro"/>
</dbReference>
<feature type="active site" description="O-(5'-phospho-DNA)-serine intermediate" evidence="1">
    <location>
        <position position="6"/>
    </location>
</feature>
<protein>
    <recommendedName>
        <fullName evidence="4">Resolvase/invertase-type recombinase catalytic domain-containing protein</fullName>
    </recommendedName>
</protein>
<dbReference type="PROSITE" id="PS00397">
    <property type="entry name" value="RECOMBINASES_1"/>
    <property type="match status" value="1"/>
</dbReference>
<dbReference type="Gene3D" id="3.40.50.1390">
    <property type="entry name" value="Resolvase, N-terminal catalytic domain"/>
    <property type="match status" value="1"/>
</dbReference>
<sequence length="34" mass="4084">MYARVSSDEQEKEGFSIPAQQKLLHRIRCYHFNT</sequence>
<organism evidence="2 3">
    <name type="scientific">Bremerella volcania</name>
    <dbReference type="NCBI Taxonomy" id="2527984"/>
    <lineage>
        <taxon>Bacteria</taxon>
        <taxon>Pseudomonadati</taxon>
        <taxon>Planctomycetota</taxon>
        <taxon>Planctomycetia</taxon>
        <taxon>Pirellulales</taxon>
        <taxon>Pirellulaceae</taxon>
        <taxon>Bremerella</taxon>
    </lineage>
</organism>
<keyword evidence="3" id="KW-1185">Reference proteome</keyword>
<evidence type="ECO:0000256" key="1">
    <source>
        <dbReference type="PROSITE-ProRule" id="PRU10137"/>
    </source>
</evidence>
<name>A0A518CC86_9BACT</name>
<dbReference type="AlphaFoldDB" id="A0A518CC86"/>
<proteinExistence type="predicted"/>
<dbReference type="InterPro" id="IPR036162">
    <property type="entry name" value="Resolvase-like_N_sf"/>
</dbReference>
<dbReference type="KEGG" id="bvo:Pan97_38950"/>
<dbReference type="Proteomes" id="UP000318626">
    <property type="component" value="Chromosome"/>
</dbReference>
<evidence type="ECO:0000313" key="3">
    <source>
        <dbReference type="Proteomes" id="UP000318626"/>
    </source>
</evidence>
<dbReference type="InterPro" id="IPR006118">
    <property type="entry name" value="Recombinase_CS"/>
</dbReference>
<reference evidence="3" key="1">
    <citation type="submission" date="2019-02" db="EMBL/GenBank/DDBJ databases">
        <title>Deep-cultivation of Planctomycetes and their phenomic and genomic characterization uncovers novel biology.</title>
        <authorList>
            <person name="Wiegand S."/>
            <person name="Jogler M."/>
            <person name="Boedeker C."/>
            <person name="Pinto D."/>
            <person name="Vollmers J."/>
            <person name="Rivas-Marin E."/>
            <person name="Kohn T."/>
            <person name="Peeters S.H."/>
            <person name="Heuer A."/>
            <person name="Rast P."/>
            <person name="Oberbeckmann S."/>
            <person name="Bunk B."/>
            <person name="Jeske O."/>
            <person name="Meyerdierks A."/>
            <person name="Storesund J.E."/>
            <person name="Kallscheuer N."/>
            <person name="Luecker S."/>
            <person name="Lage O.M."/>
            <person name="Pohl T."/>
            <person name="Merkel B.J."/>
            <person name="Hornburger P."/>
            <person name="Mueller R.-W."/>
            <person name="Bruemmer F."/>
            <person name="Labrenz M."/>
            <person name="Spormann A.M."/>
            <person name="Op den Camp H."/>
            <person name="Overmann J."/>
            <person name="Amann R."/>
            <person name="Jetten M.S.M."/>
            <person name="Mascher T."/>
            <person name="Medema M.H."/>
            <person name="Devos D.P."/>
            <person name="Kaster A.-K."/>
            <person name="Ovreas L."/>
            <person name="Rohde M."/>
            <person name="Galperin M.Y."/>
            <person name="Jogler C."/>
        </authorList>
    </citation>
    <scope>NUCLEOTIDE SEQUENCE [LARGE SCALE GENOMIC DNA]</scope>
    <source>
        <strain evidence="3">Pan97</strain>
    </source>
</reference>
<dbReference type="GO" id="GO:0003677">
    <property type="term" value="F:DNA binding"/>
    <property type="evidence" value="ECO:0007669"/>
    <property type="project" value="InterPro"/>
</dbReference>
<evidence type="ECO:0008006" key="4">
    <source>
        <dbReference type="Google" id="ProtNLM"/>
    </source>
</evidence>
<evidence type="ECO:0000313" key="2">
    <source>
        <dbReference type="EMBL" id="QDU76838.1"/>
    </source>
</evidence>
<accession>A0A518CC86</accession>
<dbReference type="EMBL" id="CP036289">
    <property type="protein sequence ID" value="QDU76838.1"/>
    <property type="molecule type" value="Genomic_DNA"/>
</dbReference>